<keyword evidence="1" id="KW-0812">Transmembrane</keyword>
<organism evidence="2 3">
    <name type="scientific">Micromonospora wenchangensis</name>
    <dbReference type="NCBI Taxonomy" id="1185415"/>
    <lineage>
        <taxon>Bacteria</taxon>
        <taxon>Bacillati</taxon>
        <taxon>Actinomycetota</taxon>
        <taxon>Actinomycetes</taxon>
        <taxon>Micromonosporales</taxon>
        <taxon>Micromonosporaceae</taxon>
        <taxon>Micromonospora</taxon>
    </lineage>
</organism>
<evidence type="ECO:0000313" key="3">
    <source>
        <dbReference type="Proteomes" id="UP000197174"/>
    </source>
</evidence>
<name>A0A246REG5_9ACTN</name>
<evidence type="ECO:0000313" key="2">
    <source>
        <dbReference type="EMBL" id="OWV00258.1"/>
    </source>
</evidence>
<feature type="transmembrane region" description="Helical" evidence="1">
    <location>
        <begin position="12"/>
        <end position="30"/>
    </location>
</feature>
<dbReference type="Proteomes" id="UP000197174">
    <property type="component" value="Unassembled WGS sequence"/>
</dbReference>
<protein>
    <submittedName>
        <fullName evidence="2">Uncharacterized protein</fullName>
    </submittedName>
</protein>
<comment type="caution">
    <text evidence="2">The sequence shown here is derived from an EMBL/GenBank/DDBJ whole genome shotgun (WGS) entry which is preliminary data.</text>
</comment>
<gene>
    <name evidence="2" type="ORF">B5D80_28245</name>
</gene>
<reference evidence="2 3" key="1">
    <citation type="submission" date="2017-03" db="EMBL/GenBank/DDBJ databases">
        <title>Whole genome sequence of Micromonospora wenchangensis, isolated from mangrove soil.</title>
        <authorList>
            <person name="Yang H."/>
        </authorList>
    </citation>
    <scope>NUCLEOTIDE SEQUENCE [LARGE SCALE GENOMIC DNA]</scope>
    <source>
        <strain evidence="2 3">CCTCC AA 2012002</strain>
    </source>
</reference>
<accession>A0A246REG5</accession>
<sequence>MTEGGEVRPAWLIWPAGMAAILAWALGRLTGAAIFDLLAVAAGAWAGGYLLTAAACAHLARTGRLPSGDDPEQG</sequence>
<dbReference type="AlphaFoldDB" id="A0A246REG5"/>
<proteinExistence type="predicted"/>
<dbReference type="EMBL" id="MZMV01000071">
    <property type="protein sequence ID" value="OWV00258.1"/>
    <property type="molecule type" value="Genomic_DNA"/>
</dbReference>
<feature type="transmembrane region" description="Helical" evidence="1">
    <location>
        <begin position="37"/>
        <end position="60"/>
    </location>
</feature>
<evidence type="ECO:0000256" key="1">
    <source>
        <dbReference type="SAM" id="Phobius"/>
    </source>
</evidence>
<keyword evidence="3" id="KW-1185">Reference proteome</keyword>
<keyword evidence="1" id="KW-0472">Membrane</keyword>
<keyword evidence="1" id="KW-1133">Transmembrane helix</keyword>
<dbReference type="RefSeq" id="WP_088646971.1">
    <property type="nucleotide sequence ID" value="NZ_CBDRBW010000004.1"/>
</dbReference>